<evidence type="ECO:0000313" key="9">
    <source>
        <dbReference type="EMBL" id="HIS75610.1"/>
    </source>
</evidence>
<evidence type="ECO:0000256" key="5">
    <source>
        <dbReference type="ARBA" id="ARBA00023172"/>
    </source>
</evidence>
<dbReference type="Gene3D" id="3.40.1360.10">
    <property type="match status" value="1"/>
</dbReference>
<comment type="similarity">
    <text evidence="7">Belongs to the RecR family.</text>
</comment>
<dbReference type="InterPro" id="IPR034137">
    <property type="entry name" value="TOPRIM_RecR"/>
</dbReference>
<evidence type="ECO:0000256" key="1">
    <source>
        <dbReference type="ARBA" id="ARBA00022723"/>
    </source>
</evidence>
<evidence type="ECO:0000256" key="3">
    <source>
        <dbReference type="ARBA" id="ARBA00022771"/>
    </source>
</evidence>
<dbReference type="GO" id="GO:0003677">
    <property type="term" value="F:DNA binding"/>
    <property type="evidence" value="ECO:0007669"/>
    <property type="project" value="UniProtKB-UniRule"/>
</dbReference>
<organism evidence="9 10">
    <name type="scientific">Candidatus Merdivicinus excrementipullorum</name>
    <dbReference type="NCBI Taxonomy" id="2840867"/>
    <lineage>
        <taxon>Bacteria</taxon>
        <taxon>Bacillati</taxon>
        <taxon>Bacillota</taxon>
        <taxon>Clostridia</taxon>
        <taxon>Eubacteriales</taxon>
        <taxon>Oscillospiraceae</taxon>
        <taxon>Oscillospiraceae incertae sedis</taxon>
        <taxon>Candidatus Merdivicinus</taxon>
    </lineage>
</organism>
<keyword evidence="2 7" id="KW-0227">DNA damage</keyword>
<comment type="caution">
    <text evidence="9">The sequence shown here is derived from an EMBL/GenBank/DDBJ whole genome shotgun (WGS) entry which is preliminary data.</text>
</comment>
<dbReference type="GO" id="GO:0006310">
    <property type="term" value="P:DNA recombination"/>
    <property type="evidence" value="ECO:0007669"/>
    <property type="project" value="UniProtKB-UniRule"/>
</dbReference>
<comment type="function">
    <text evidence="7">May play a role in DNA repair. It seems to be involved in an RecBC-independent recombinational process of DNA repair. It may act with RecF and RecO.</text>
</comment>
<evidence type="ECO:0000313" key="10">
    <source>
        <dbReference type="Proteomes" id="UP000824002"/>
    </source>
</evidence>
<evidence type="ECO:0000256" key="2">
    <source>
        <dbReference type="ARBA" id="ARBA00022763"/>
    </source>
</evidence>
<dbReference type="InterPro" id="IPR015967">
    <property type="entry name" value="Rcmb_RecR_Znf"/>
</dbReference>
<dbReference type="NCBIfam" id="TIGR00615">
    <property type="entry name" value="recR"/>
    <property type="match status" value="1"/>
</dbReference>
<evidence type="ECO:0000256" key="7">
    <source>
        <dbReference type="HAMAP-Rule" id="MF_00017"/>
    </source>
</evidence>
<dbReference type="InterPro" id="IPR006171">
    <property type="entry name" value="TOPRIM_dom"/>
</dbReference>
<dbReference type="Pfam" id="PF21175">
    <property type="entry name" value="RecR_C"/>
    <property type="match status" value="1"/>
</dbReference>
<dbReference type="Gene3D" id="6.10.250.240">
    <property type="match status" value="1"/>
</dbReference>
<dbReference type="PROSITE" id="PS01300">
    <property type="entry name" value="RECR"/>
    <property type="match status" value="1"/>
</dbReference>
<dbReference type="AlphaFoldDB" id="A0A9D1FLZ4"/>
<evidence type="ECO:0000256" key="6">
    <source>
        <dbReference type="ARBA" id="ARBA00023204"/>
    </source>
</evidence>
<gene>
    <name evidence="7 9" type="primary">recR</name>
    <name evidence="9" type="ORF">IAB51_02265</name>
</gene>
<dbReference type="Pfam" id="PF13662">
    <property type="entry name" value="Toprim_4"/>
    <property type="match status" value="1"/>
</dbReference>
<proteinExistence type="inferred from homology"/>
<keyword evidence="6 7" id="KW-0234">DNA repair</keyword>
<protein>
    <recommendedName>
        <fullName evidence="7">Recombination protein RecR</fullName>
    </recommendedName>
</protein>
<evidence type="ECO:0000256" key="4">
    <source>
        <dbReference type="ARBA" id="ARBA00022833"/>
    </source>
</evidence>
<dbReference type="SMART" id="SM00493">
    <property type="entry name" value="TOPRIM"/>
    <property type="match status" value="1"/>
</dbReference>
<dbReference type="SUPFAM" id="SSF111304">
    <property type="entry name" value="Recombination protein RecR"/>
    <property type="match status" value="1"/>
</dbReference>
<dbReference type="InterPro" id="IPR000093">
    <property type="entry name" value="DNA_Rcmb_RecR"/>
</dbReference>
<name>A0A9D1FLZ4_9FIRM</name>
<keyword evidence="3 7" id="KW-0863">Zinc-finger</keyword>
<sequence>MGYLPVPLKQLIEHFSALPGIGRKTAQRLAFYMLDMPEEQAKGFAKAILDAKSSIHNCKICQNFTDKEICDICDSPERDPSIICVVEDPKDVMAFERLQEYKGLYHVLHGLISPLDGIGPESIRIKELLERLQNGDVREIIMATNPTIEGEATAMYLSKLLKPLGYKVSRLAFGIPIGGELEYADNVTLNRALENRTEL</sequence>
<feature type="domain" description="Toprim" evidence="8">
    <location>
        <begin position="81"/>
        <end position="176"/>
    </location>
</feature>
<dbReference type="Gene3D" id="3.30.60.80">
    <property type="match status" value="1"/>
</dbReference>
<evidence type="ECO:0000259" key="8">
    <source>
        <dbReference type="PROSITE" id="PS50880"/>
    </source>
</evidence>
<dbReference type="EMBL" id="DVJP01000018">
    <property type="protein sequence ID" value="HIS75610.1"/>
    <property type="molecule type" value="Genomic_DNA"/>
</dbReference>
<dbReference type="Proteomes" id="UP000824002">
    <property type="component" value="Unassembled WGS sequence"/>
</dbReference>
<keyword evidence="5 7" id="KW-0233">DNA recombination</keyword>
<reference evidence="9" key="1">
    <citation type="submission" date="2020-10" db="EMBL/GenBank/DDBJ databases">
        <authorList>
            <person name="Gilroy R."/>
        </authorList>
    </citation>
    <scope>NUCLEOTIDE SEQUENCE</scope>
    <source>
        <strain evidence="9">CHK199-13235</strain>
    </source>
</reference>
<dbReference type="Gene3D" id="1.10.8.420">
    <property type="entry name" value="RecR Domain 1"/>
    <property type="match status" value="1"/>
</dbReference>
<dbReference type="InterPro" id="IPR023627">
    <property type="entry name" value="Rcmb_RecR"/>
</dbReference>
<keyword evidence="1 7" id="KW-0479">Metal-binding</keyword>
<accession>A0A9D1FLZ4</accession>
<dbReference type="GO" id="GO:0006281">
    <property type="term" value="P:DNA repair"/>
    <property type="evidence" value="ECO:0007669"/>
    <property type="project" value="UniProtKB-UniRule"/>
</dbReference>
<keyword evidence="4 7" id="KW-0862">Zinc</keyword>
<dbReference type="Pfam" id="PF21176">
    <property type="entry name" value="RecR_HhH"/>
    <property type="match status" value="1"/>
</dbReference>
<dbReference type="PROSITE" id="PS50880">
    <property type="entry name" value="TOPRIM"/>
    <property type="match status" value="1"/>
</dbReference>
<dbReference type="CDD" id="cd01025">
    <property type="entry name" value="TOPRIM_recR"/>
    <property type="match status" value="1"/>
</dbReference>
<reference evidence="9" key="2">
    <citation type="journal article" date="2021" name="PeerJ">
        <title>Extensive microbial diversity within the chicken gut microbiome revealed by metagenomics and culture.</title>
        <authorList>
            <person name="Gilroy R."/>
            <person name="Ravi A."/>
            <person name="Getino M."/>
            <person name="Pursley I."/>
            <person name="Horton D.L."/>
            <person name="Alikhan N.F."/>
            <person name="Baker D."/>
            <person name="Gharbi K."/>
            <person name="Hall N."/>
            <person name="Watson M."/>
            <person name="Adriaenssens E.M."/>
            <person name="Foster-Nyarko E."/>
            <person name="Jarju S."/>
            <person name="Secka A."/>
            <person name="Antonio M."/>
            <person name="Oren A."/>
            <person name="Chaudhuri R.R."/>
            <person name="La Ragione R."/>
            <person name="Hildebrand F."/>
            <person name="Pallen M.J."/>
        </authorList>
    </citation>
    <scope>NUCLEOTIDE SEQUENCE</scope>
    <source>
        <strain evidence="9">CHK199-13235</strain>
    </source>
</reference>
<dbReference type="Pfam" id="PF02132">
    <property type="entry name" value="RecR_ZnF"/>
    <property type="match status" value="1"/>
</dbReference>
<dbReference type="GO" id="GO:0008270">
    <property type="term" value="F:zinc ion binding"/>
    <property type="evidence" value="ECO:0007669"/>
    <property type="project" value="UniProtKB-KW"/>
</dbReference>
<feature type="zinc finger region" description="C4-type" evidence="7">
    <location>
        <begin position="58"/>
        <end position="73"/>
    </location>
</feature>
<dbReference type="PANTHER" id="PTHR30446:SF0">
    <property type="entry name" value="RECOMBINATION PROTEIN RECR"/>
    <property type="match status" value="1"/>
</dbReference>
<dbReference type="HAMAP" id="MF_00017">
    <property type="entry name" value="RecR"/>
    <property type="match status" value="1"/>
</dbReference>
<dbReference type="PANTHER" id="PTHR30446">
    <property type="entry name" value="RECOMBINATION PROTEIN RECR"/>
    <property type="match status" value="1"/>
</dbReference>